<reference evidence="1" key="2">
    <citation type="submission" date="2020-02" db="EMBL/GenBank/DDBJ databases">
        <authorList>
            <consortium name="NCBI Pathogen Detection Project"/>
        </authorList>
    </citation>
    <scope>NUCLEOTIDE SEQUENCE</scope>
    <source>
        <strain evidence="1">MA.CK_00/00001968</strain>
    </source>
</reference>
<comment type="caution">
    <text evidence="1">The sequence shown here is derived from an EMBL/GenBank/DDBJ whole genome shotgun (WGS) entry which is preliminary data.</text>
</comment>
<protein>
    <submittedName>
        <fullName evidence="1">Uncharacterized protein</fullName>
    </submittedName>
</protein>
<name>A0A743P1L8_SALER</name>
<dbReference type="AlphaFoldDB" id="A0A743P1L8"/>
<gene>
    <name evidence="1" type="ORF">G9F27_003426</name>
</gene>
<proteinExistence type="predicted"/>
<accession>A0A743P1L8</accession>
<dbReference type="EMBL" id="DAAUQX010000031">
    <property type="protein sequence ID" value="HAF2129219.1"/>
    <property type="molecule type" value="Genomic_DNA"/>
</dbReference>
<reference evidence="1" key="1">
    <citation type="journal article" date="2018" name="Genome Biol.">
        <title>SKESA: strategic k-mer extension for scrupulous assemblies.</title>
        <authorList>
            <person name="Souvorov A."/>
            <person name="Agarwala R."/>
            <person name="Lipman D.J."/>
        </authorList>
    </citation>
    <scope>NUCLEOTIDE SEQUENCE</scope>
    <source>
        <strain evidence="1">MA.CK_00/00001968</strain>
    </source>
</reference>
<organism evidence="1">
    <name type="scientific">Salmonella enterica</name>
    <name type="common">Salmonella choleraesuis</name>
    <dbReference type="NCBI Taxonomy" id="28901"/>
    <lineage>
        <taxon>Bacteria</taxon>
        <taxon>Pseudomonadati</taxon>
        <taxon>Pseudomonadota</taxon>
        <taxon>Gammaproteobacteria</taxon>
        <taxon>Enterobacterales</taxon>
        <taxon>Enterobacteriaceae</taxon>
        <taxon>Salmonella</taxon>
    </lineage>
</organism>
<evidence type="ECO:0000313" key="1">
    <source>
        <dbReference type="EMBL" id="HAF2129219.1"/>
    </source>
</evidence>
<sequence>MNLLIDGCDDDILFFTDGTWLYRHEFRGLYEGISPDKLAEMVFIVVTPFHDGYDDFVAATESLVCL</sequence>